<name>M1CCN6_SOLTU</name>
<proteinExistence type="predicted"/>
<dbReference type="EnsemblPlants" id="PGSC0003DMT400064617">
    <property type="protein sequence ID" value="PGSC0003DMT400064617"/>
    <property type="gene ID" value="PGSC0003DMG402025107"/>
</dbReference>
<dbReference type="Gramene" id="PGSC0003DMT400064617">
    <property type="protein sequence ID" value="PGSC0003DMT400064617"/>
    <property type="gene ID" value="PGSC0003DMG402025107"/>
</dbReference>
<dbReference type="PaxDb" id="4113-PGSC0003DMT400064617"/>
<dbReference type="Proteomes" id="UP000011115">
    <property type="component" value="Unassembled WGS sequence"/>
</dbReference>
<protein>
    <submittedName>
        <fullName evidence="1">Uncharacterized protein</fullName>
    </submittedName>
</protein>
<reference evidence="2" key="1">
    <citation type="journal article" date="2011" name="Nature">
        <title>Genome sequence and analysis of the tuber crop potato.</title>
        <authorList>
            <consortium name="The Potato Genome Sequencing Consortium"/>
        </authorList>
    </citation>
    <scope>NUCLEOTIDE SEQUENCE [LARGE SCALE GENOMIC DNA]</scope>
    <source>
        <strain evidence="2">cv. DM1-3 516 R44</strain>
    </source>
</reference>
<evidence type="ECO:0000313" key="2">
    <source>
        <dbReference type="Proteomes" id="UP000011115"/>
    </source>
</evidence>
<sequence length="54" mass="6194">MARKEQSSLLDQEEKFLVLSRQIIQMVVMRGSLKAKLTSQTAKLDYYPGIITHV</sequence>
<dbReference type="InParanoid" id="M1CCN6"/>
<dbReference type="AlphaFoldDB" id="M1CCN6"/>
<organism evidence="1 2">
    <name type="scientific">Solanum tuberosum</name>
    <name type="common">Potato</name>
    <dbReference type="NCBI Taxonomy" id="4113"/>
    <lineage>
        <taxon>Eukaryota</taxon>
        <taxon>Viridiplantae</taxon>
        <taxon>Streptophyta</taxon>
        <taxon>Embryophyta</taxon>
        <taxon>Tracheophyta</taxon>
        <taxon>Spermatophyta</taxon>
        <taxon>Magnoliopsida</taxon>
        <taxon>eudicotyledons</taxon>
        <taxon>Gunneridae</taxon>
        <taxon>Pentapetalae</taxon>
        <taxon>asterids</taxon>
        <taxon>lamiids</taxon>
        <taxon>Solanales</taxon>
        <taxon>Solanaceae</taxon>
        <taxon>Solanoideae</taxon>
        <taxon>Solaneae</taxon>
        <taxon>Solanum</taxon>
    </lineage>
</organism>
<accession>M1CCN6</accession>
<keyword evidence="2" id="KW-1185">Reference proteome</keyword>
<evidence type="ECO:0000313" key="1">
    <source>
        <dbReference type="EnsemblPlants" id="PGSC0003DMT400064617"/>
    </source>
</evidence>
<dbReference type="HOGENOM" id="CLU_3054164_0_0_1"/>
<reference evidence="1" key="2">
    <citation type="submission" date="2015-06" db="UniProtKB">
        <authorList>
            <consortium name="EnsemblPlants"/>
        </authorList>
    </citation>
    <scope>IDENTIFICATION</scope>
    <source>
        <strain evidence="1">DM1-3 516 R44</strain>
    </source>
</reference>